<dbReference type="PROSITE" id="PS01124">
    <property type="entry name" value="HTH_ARAC_FAMILY_2"/>
    <property type="match status" value="1"/>
</dbReference>
<accession>A0A1H0T2D7</accession>
<dbReference type="Proteomes" id="UP000199159">
    <property type="component" value="Unassembled WGS sequence"/>
</dbReference>
<evidence type="ECO:0000256" key="1">
    <source>
        <dbReference type="ARBA" id="ARBA00023015"/>
    </source>
</evidence>
<protein>
    <submittedName>
        <fullName evidence="5">AraC-type DNA-binding protein</fullName>
    </submittedName>
</protein>
<dbReference type="GO" id="GO:0003700">
    <property type="term" value="F:DNA-binding transcription factor activity"/>
    <property type="evidence" value="ECO:0007669"/>
    <property type="project" value="InterPro"/>
</dbReference>
<dbReference type="OrthoDB" id="247151at2"/>
<evidence type="ECO:0000313" key="5">
    <source>
        <dbReference type="EMBL" id="SDP48114.1"/>
    </source>
</evidence>
<dbReference type="SMART" id="SM00342">
    <property type="entry name" value="HTH_ARAC"/>
    <property type="match status" value="1"/>
</dbReference>
<dbReference type="PANTHER" id="PTHR43280:SF34">
    <property type="entry name" value="ARAC-FAMILY TRANSCRIPTIONAL REGULATOR"/>
    <property type="match status" value="1"/>
</dbReference>
<evidence type="ECO:0000313" key="6">
    <source>
        <dbReference type="Proteomes" id="UP000199159"/>
    </source>
</evidence>
<evidence type="ECO:0000256" key="2">
    <source>
        <dbReference type="ARBA" id="ARBA00023125"/>
    </source>
</evidence>
<evidence type="ECO:0000256" key="3">
    <source>
        <dbReference type="ARBA" id="ARBA00023163"/>
    </source>
</evidence>
<dbReference type="EMBL" id="FNJU01000003">
    <property type="protein sequence ID" value="SDP48114.1"/>
    <property type="molecule type" value="Genomic_DNA"/>
</dbReference>
<dbReference type="SUPFAM" id="SSF46689">
    <property type="entry name" value="Homeodomain-like"/>
    <property type="match status" value="2"/>
</dbReference>
<dbReference type="InterPro" id="IPR018060">
    <property type="entry name" value="HTH_AraC"/>
</dbReference>
<organism evidence="5 6">
    <name type="scientific">Litchfieldia salsa</name>
    <dbReference type="NCBI Taxonomy" id="930152"/>
    <lineage>
        <taxon>Bacteria</taxon>
        <taxon>Bacillati</taxon>
        <taxon>Bacillota</taxon>
        <taxon>Bacilli</taxon>
        <taxon>Bacillales</taxon>
        <taxon>Bacillaceae</taxon>
        <taxon>Litchfieldia</taxon>
    </lineage>
</organism>
<reference evidence="6" key="1">
    <citation type="submission" date="2016-10" db="EMBL/GenBank/DDBJ databases">
        <authorList>
            <person name="Varghese N."/>
            <person name="Submissions S."/>
        </authorList>
    </citation>
    <scope>NUCLEOTIDE SEQUENCE [LARGE SCALE GENOMIC DNA]</scope>
    <source>
        <strain evidence="6">IBRC-M10078</strain>
    </source>
</reference>
<keyword evidence="3" id="KW-0804">Transcription</keyword>
<dbReference type="RefSeq" id="WP_090851995.1">
    <property type="nucleotide sequence ID" value="NZ_FNJU01000003.1"/>
</dbReference>
<gene>
    <name evidence="5" type="ORF">SAMN05216565_103249</name>
</gene>
<dbReference type="InterPro" id="IPR009057">
    <property type="entry name" value="Homeodomain-like_sf"/>
</dbReference>
<dbReference type="STRING" id="930152.SAMN05216565_103249"/>
<dbReference type="GO" id="GO:0043565">
    <property type="term" value="F:sequence-specific DNA binding"/>
    <property type="evidence" value="ECO:0007669"/>
    <property type="project" value="InterPro"/>
</dbReference>
<proteinExistence type="predicted"/>
<name>A0A1H0T2D7_9BACI</name>
<dbReference type="Gene3D" id="1.10.10.60">
    <property type="entry name" value="Homeodomain-like"/>
    <property type="match status" value="2"/>
</dbReference>
<sequence length="415" mass="48250">MDMVMLRDKEDIAYFSKLIYETIHIPVFYINSHLEVIIGHPATYTANPIYPQTHELFTQLDFFNDPINIPVFRTTNFLENFISIKVESNGNFQGAWVLGPSVYIDVADETIQGLINDFQVKVSQEDIKRYYQSLPTVNKLTLLHAGLLANYLLFSKRISVTDVIQKENTLKIDFTMEDSPELLISKSRQEISFHTSYKLEKDFFKYVKEGRKEELLRKMGVPDTQGKLGVLSKKSHLRSEKNLVISAITLATRYAIDGGLHPEMAFTMSDLYIQGLEEINDALEVQTYLRKALCDFAERVLQERNHQYTNTIIDCQSYIFKNLYEEITLGQLAYLVNMHPNYLSTLFKKEVGISITEYILKQKVEEAKKLLTYSNYPLSEIYSWLNFHDQSHFTKVFKRYTGTTPKKYKKHQLGN</sequence>
<dbReference type="AlphaFoldDB" id="A0A1H0T2D7"/>
<keyword evidence="2 5" id="KW-0238">DNA-binding</keyword>
<evidence type="ECO:0000259" key="4">
    <source>
        <dbReference type="PROSITE" id="PS01124"/>
    </source>
</evidence>
<dbReference type="PANTHER" id="PTHR43280">
    <property type="entry name" value="ARAC-FAMILY TRANSCRIPTIONAL REGULATOR"/>
    <property type="match status" value="1"/>
</dbReference>
<feature type="domain" description="HTH araC/xylS-type" evidence="4">
    <location>
        <begin position="313"/>
        <end position="411"/>
    </location>
</feature>
<keyword evidence="6" id="KW-1185">Reference proteome</keyword>
<keyword evidence="1" id="KW-0805">Transcription regulation</keyword>
<dbReference type="Pfam" id="PF12833">
    <property type="entry name" value="HTH_18"/>
    <property type="match status" value="1"/>
</dbReference>